<comment type="caution">
    <text evidence="2">The sequence shown here is derived from an EMBL/GenBank/DDBJ whole genome shotgun (WGS) entry which is preliminary data.</text>
</comment>
<evidence type="ECO:0000256" key="1">
    <source>
        <dbReference type="SAM" id="MobiDB-lite"/>
    </source>
</evidence>
<organism evidence="2 3">
    <name type="scientific">Streptomyces curacoi</name>
    <dbReference type="NCBI Taxonomy" id="146536"/>
    <lineage>
        <taxon>Bacteria</taxon>
        <taxon>Bacillati</taxon>
        <taxon>Actinomycetota</taxon>
        <taxon>Actinomycetes</taxon>
        <taxon>Kitasatosporales</taxon>
        <taxon>Streptomycetaceae</taxon>
        <taxon>Streptomyces</taxon>
    </lineage>
</organism>
<gene>
    <name evidence="2" type="ORF">AQI70_31640</name>
</gene>
<accession>A0A117NXP3</accession>
<feature type="region of interest" description="Disordered" evidence="1">
    <location>
        <begin position="1"/>
        <end position="127"/>
    </location>
</feature>
<protein>
    <submittedName>
        <fullName evidence="2">Uncharacterized protein</fullName>
    </submittedName>
</protein>
<feature type="compositionally biased region" description="Polar residues" evidence="1">
    <location>
        <begin position="106"/>
        <end position="126"/>
    </location>
</feature>
<sequence>MSGATTQRAPPGVARVPSGPAEDVRSAEGVGAGTVTASPVPWHRSGGMPSVRPTSSQRRREGSRWAVPGAANISIRPRKTATGPEPGPSSHSRSSIRRPKSAGALTMSNTEPQGRTTGASGRSAQRASMLRGYVPAEASHAAPSAVTPETAVVASAASKGPEMSSSRVLLMSHRSTGCE</sequence>
<reference evidence="2 3" key="1">
    <citation type="submission" date="2015-10" db="EMBL/GenBank/DDBJ databases">
        <title>Draft genome sequence of Streptomyces curacoi DSM 40107, type strain for the species Streptomyces curacoi.</title>
        <authorList>
            <person name="Ruckert C."/>
            <person name="Winkler A."/>
            <person name="Kalinowski J."/>
            <person name="Kampfer P."/>
            <person name="Glaeser S."/>
        </authorList>
    </citation>
    <scope>NUCLEOTIDE SEQUENCE [LARGE SCALE GENOMIC DNA]</scope>
    <source>
        <strain evidence="2 3">DSM 40107</strain>
    </source>
</reference>
<dbReference type="Proteomes" id="UP000054024">
    <property type="component" value="Unassembled WGS sequence"/>
</dbReference>
<dbReference type="EMBL" id="LMWJ01000026">
    <property type="protein sequence ID" value="KUM69329.1"/>
    <property type="molecule type" value="Genomic_DNA"/>
</dbReference>
<evidence type="ECO:0000313" key="3">
    <source>
        <dbReference type="Proteomes" id="UP000054024"/>
    </source>
</evidence>
<keyword evidence="3" id="KW-1185">Reference proteome</keyword>
<dbReference type="AlphaFoldDB" id="A0A117NXP3"/>
<proteinExistence type="predicted"/>
<feature type="compositionally biased region" description="Polar residues" evidence="1">
    <location>
        <begin position="163"/>
        <end position="179"/>
    </location>
</feature>
<name>A0A117NXP3_9ACTN</name>
<feature type="region of interest" description="Disordered" evidence="1">
    <location>
        <begin position="156"/>
        <end position="179"/>
    </location>
</feature>
<evidence type="ECO:0000313" key="2">
    <source>
        <dbReference type="EMBL" id="KUM69329.1"/>
    </source>
</evidence>